<dbReference type="Proteomes" id="UP000750334">
    <property type="component" value="Unassembled WGS sequence"/>
</dbReference>
<dbReference type="InterPro" id="IPR019024">
    <property type="entry name" value="RNase_H2_suB_wHTH"/>
</dbReference>
<dbReference type="AlphaFoldDB" id="A0A9P7B6Y2"/>
<accession>A0A9P7B6Y2</accession>
<proteinExistence type="predicted"/>
<feature type="domain" description="Ribonuclease H2 subunit B wHTH" evidence="1">
    <location>
        <begin position="125"/>
        <end position="268"/>
    </location>
</feature>
<keyword evidence="3" id="KW-1185">Reference proteome</keyword>
<sequence>MTIALESQEVLLFPKDIDLSQEGKYRIIQLSNPSLIEGKEPIQILIPDETNECIKTYYFDRYVFRSKYLVDASHMSKNKKIDGTKLQEIDRSARSIFIIDEKNREDGIILNQDYLKLLLPYDITYSLISAYIKEMKEPMSRKEADYLKEMNPINESNNKKFLTVRDYRDKLIEMDSIEWNHVPISLISEKLSMISESITECEEQYYKITMEHIIKYLITERVIRIYQTFPKSVPIPSQWPADIQVCMKIVRICQLLISIIPKRVYQSLCEEDTLKLEINNDTASLLTIKQCYMKVKEYKTDTAVSDKEKKLLAETAMQVGLSTSATTSSNNDSNTNGRIVKKSITKRVTTVPKKKKIVQVGKGAIDGFFKRR</sequence>
<dbReference type="OrthoDB" id="29098at2759"/>
<dbReference type="Pfam" id="PF09468">
    <property type="entry name" value="RNase_H2-Ydr279"/>
    <property type="match status" value="1"/>
</dbReference>
<evidence type="ECO:0000259" key="1">
    <source>
        <dbReference type="Pfam" id="PF09468"/>
    </source>
</evidence>
<evidence type="ECO:0000313" key="2">
    <source>
        <dbReference type="EMBL" id="KAG0663267.1"/>
    </source>
</evidence>
<gene>
    <name evidence="2" type="ORF">C6P45_000872</name>
</gene>
<name>A0A9P7B6Y2_MAUEX</name>
<reference evidence="2 3" key="1">
    <citation type="submission" date="2020-11" db="EMBL/GenBank/DDBJ databases">
        <title>Kefir isolates.</title>
        <authorList>
            <person name="Marcisauskas S."/>
            <person name="Kim Y."/>
            <person name="Blasche S."/>
        </authorList>
    </citation>
    <scope>NUCLEOTIDE SEQUENCE [LARGE SCALE GENOMIC DNA]</scope>
    <source>
        <strain evidence="2 3">OG2</strain>
    </source>
</reference>
<organism evidence="2 3">
    <name type="scientific">Maudiozyma exigua</name>
    <name type="common">Yeast</name>
    <name type="synonym">Kazachstania exigua</name>
    <dbReference type="NCBI Taxonomy" id="34358"/>
    <lineage>
        <taxon>Eukaryota</taxon>
        <taxon>Fungi</taxon>
        <taxon>Dikarya</taxon>
        <taxon>Ascomycota</taxon>
        <taxon>Saccharomycotina</taxon>
        <taxon>Saccharomycetes</taxon>
        <taxon>Saccharomycetales</taxon>
        <taxon>Saccharomycetaceae</taxon>
        <taxon>Maudiozyma</taxon>
    </lineage>
</organism>
<evidence type="ECO:0000313" key="3">
    <source>
        <dbReference type="Proteomes" id="UP000750334"/>
    </source>
</evidence>
<comment type="caution">
    <text evidence="2">The sequence shown here is derived from an EMBL/GenBank/DDBJ whole genome shotgun (WGS) entry which is preliminary data.</text>
</comment>
<protein>
    <recommendedName>
        <fullName evidence="1">Ribonuclease H2 subunit B wHTH domain-containing protein</fullName>
    </recommendedName>
</protein>
<dbReference type="EMBL" id="PUHR01000133">
    <property type="protein sequence ID" value="KAG0663267.1"/>
    <property type="molecule type" value="Genomic_DNA"/>
</dbReference>